<dbReference type="InterPro" id="IPR017850">
    <property type="entry name" value="Alkaline_phosphatase_core_sf"/>
</dbReference>
<feature type="transmembrane region" description="Helical" evidence="1">
    <location>
        <begin position="189"/>
        <end position="210"/>
    </location>
</feature>
<comment type="caution">
    <text evidence="2">The sequence shown here is derived from an EMBL/GenBank/DDBJ whole genome shotgun (WGS) entry which is preliminary data.</text>
</comment>
<dbReference type="GO" id="GO:0016740">
    <property type="term" value="F:transferase activity"/>
    <property type="evidence" value="ECO:0007669"/>
    <property type="project" value="UniProtKB-KW"/>
</dbReference>
<dbReference type="Gene3D" id="3.40.720.10">
    <property type="entry name" value="Alkaline Phosphatase, subunit A"/>
    <property type="match status" value="1"/>
</dbReference>
<reference evidence="2 3" key="1">
    <citation type="submission" date="2018-03" db="EMBL/GenBank/DDBJ databases">
        <title>Genomic Encyclopedia of Archaeal and Bacterial Type Strains, Phase II (KMG-II): from individual species to whole genera.</title>
        <authorList>
            <person name="Goeker M."/>
        </authorList>
    </citation>
    <scope>NUCLEOTIDE SEQUENCE [LARGE SCALE GENOMIC DNA]</scope>
    <source>
        <strain evidence="2 3">DSM 43146</strain>
    </source>
</reference>
<keyword evidence="1" id="KW-1133">Transmembrane helix</keyword>
<dbReference type="Proteomes" id="UP000239415">
    <property type="component" value="Unassembled WGS sequence"/>
</dbReference>
<gene>
    <name evidence="2" type="ORF">CLV67_1124</name>
</gene>
<name>A0A2T0K690_9ACTN</name>
<keyword evidence="1" id="KW-0472">Membrane</keyword>
<feature type="transmembrane region" description="Helical" evidence="1">
    <location>
        <begin position="66"/>
        <end position="88"/>
    </location>
</feature>
<evidence type="ECO:0000313" key="2">
    <source>
        <dbReference type="EMBL" id="PRX18530.1"/>
    </source>
</evidence>
<dbReference type="SUPFAM" id="SSF53649">
    <property type="entry name" value="Alkaline phosphatase-like"/>
    <property type="match status" value="1"/>
</dbReference>
<feature type="transmembrane region" description="Helical" evidence="1">
    <location>
        <begin position="154"/>
        <end position="177"/>
    </location>
</feature>
<sequence length="581" mass="63423">MSEYSLRQTDYLGRTGSGRLAYEGSVSEKKPYRRVLRHVTTGFAAVLVFLALIVPDQIFRLPPGNSVFTALLRVPVEAFVAGAFLLLLPRRGRLGRARRPIALGLGVLLGLLTVIKMIDIGFFAVLARRFDPVLDWILVDDAFNFMVDSIGKPATIGVAAALVLGAAGLVALMTWAVQRLSGIMLNHRVGAWRGLGAVGAAWIALTAMSFQLIGGIPVASHTAAELAAHTALALPNDLADRKRFAAEVRVDAYRDRPADQMLTALRDKDVIVSFIESYGRDAIEDPALNTPVLASITSNQAKLAAKGYASRSGWLTSSTAGGGSWLAHSTFLSGLWIDNEQRYRSVVSSDRLTLTRAFKNSGHRTVGVQPGITFAWPEGEFYGYDHIYDSHTLGYNGPRFSWSPMPDQYVMSAFQKLEYGVADRGRLLTEITLTSSHTPWAPVPSMVDWNTIGDGSLYGPMVAGAEAPTTVWKDEKRMRTEYARSVAYSMDSLLGHMAEYGRDDLVMVFLGDHQPASAVVGHDATRDVPITIVAKDPKVLDRIAGWGWTDGLKPDPAAPVWRMDTFRDRFLAAYGPEGDPH</sequence>
<dbReference type="AlphaFoldDB" id="A0A2T0K690"/>
<keyword evidence="3" id="KW-1185">Reference proteome</keyword>
<organism evidence="2 3">
    <name type="scientific">Actinoplanes italicus</name>
    <dbReference type="NCBI Taxonomy" id="113567"/>
    <lineage>
        <taxon>Bacteria</taxon>
        <taxon>Bacillati</taxon>
        <taxon>Actinomycetota</taxon>
        <taxon>Actinomycetes</taxon>
        <taxon>Micromonosporales</taxon>
        <taxon>Micromonosporaceae</taxon>
        <taxon>Actinoplanes</taxon>
    </lineage>
</organism>
<proteinExistence type="predicted"/>
<evidence type="ECO:0000313" key="3">
    <source>
        <dbReference type="Proteomes" id="UP000239415"/>
    </source>
</evidence>
<evidence type="ECO:0000256" key="1">
    <source>
        <dbReference type="SAM" id="Phobius"/>
    </source>
</evidence>
<keyword evidence="1" id="KW-0812">Transmembrane</keyword>
<dbReference type="EMBL" id="PVMZ01000012">
    <property type="protein sequence ID" value="PRX18530.1"/>
    <property type="molecule type" value="Genomic_DNA"/>
</dbReference>
<keyword evidence="2" id="KW-0808">Transferase</keyword>
<accession>A0A2T0K690</accession>
<feature type="transmembrane region" description="Helical" evidence="1">
    <location>
        <begin position="100"/>
        <end position="126"/>
    </location>
</feature>
<protein>
    <submittedName>
        <fullName evidence="2">Phosphoglycerol transferase MdoB-like AlkP superfamily enzyme</fullName>
    </submittedName>
</protein>
<feature type="transmembrane region" description="Helical" evidence="1">
    <location>
        <begin position="35"/>
        <end position="54"/>
    </location>
</feature>